<dbReference type="Proteomes" id="UP000077248">
    <property type="component" value="Unassembled WGS sequence"/>
</dbReference>
<evidence type="ECO:0000313" key="2">
    <source>
        <dbReference type="EMBL" id="RYN81593.1"/>
    </source>
</evidence>
<dbReference type="EMBL" id="KV441469">
    <property type="protein sequence ID" value="OAG25707.1"/>
    <property type="molecule type" value="Genomic_DNA"/>
</dbReference>
<dbReference type="RefSeq" id="XP_018391128.1">
    <property type="nucleotide sequence ID" value="XM_018530938.1"/>
</dbReference>
<dbReference type="GeneID" id="29116532"/>
<dbReference type="VEuPathDB" id="FungiDB:CC77DRAFT_2676"/>
<evidence type="ECO:0000313" key="4">
    <source>
        <dbReference type="Proteomes" id="UP000291422"/>
    </source>
</evidence>
<keyword evidence="3" id="KW-1185">Reference proteome</keyword>
<dbReference type="EMBL" id="PDXD01000002">
    <property type="protein sequence ID" value="RYN81593.1"/>
    <property type="molecule type" value="Genomic_DNA"/>
</dbReference>
<accession>A0A177E179</accession>
<name>A0A177E179_ALTAL</name>
<reference evidence="4" key="2">
    <citation type="journal article" date="2019" name="bioRxiv">
        <title>Genomics, evolutionary history and diagnostics of the Alternaria alternata species group including apple and Asian pear pathotypes.</title>
        <authorList>
            <person name="Armitage A.D."/>
            <person name="Cockerton H.M."/>
            <person name="Sreenivasaprasad S."/>
            <person name="Woodhall J.W."/>
            <person name="Lane C.R."/>
            <person name="Harrison R.J."/>
            <person name="Clarkson J.P."/>
        </authorList>
    </citation>
    <scope>NUCLEOTIDE SEQUENCE [LARGE SCALE GENOMIC DNA]</scope>
    <source>
        <strain evidence="4">FERA 1177</strain>
    </source>
</reference>
<sequence>MEHLFFQVDENDPSEFRTAYHSETLSIDWSLCDQRTLMRHVVPLTPWLGFKHDDVPLAQSLSQYPGYSGWKVEKIWIGELREAHEGLALSPAATIAKHTASFLQAWLYYGLLESVLGKKIKISYMMRPNENDEELLYSRNLHFCLRQIVHKWRLADEATKRDMNSHITKELRLVETWISRLAAWSQESIRTRRDIQYPGFVDLVAQVLPAIVRLAEGIIETAIYAYKGMFVENISGWQIPDSVAVARRRKMREAQWCDFQIRLLEETTNESTMEWCINQDIKQDPTGHDECTPLQCFRNNVPPGTNPQQHRDPRCQCSPLMPDLLELERILLAGGIPLVSVSSRDAKMELIVHAYSQADPHDYTAISHVWVDGMGGLPVQGLLECQVRWLDKIVAQLPQSTGGKMFWIDTLCIPRTETVYYLALDRIRDVYIYASNTLVADRLIRTCPPEASTETLYAHIYMSAWMQRMWTYEEAVLSRNLIFVLKGDHFHPYSLKTRPSMMRTVSVVWRALAAELNRLRAKKSRLNIGHIYRAFRWRLTNATQEEFLSVAGMLDLDTPSLMKAEGDERTRDFWKMLGNLPLDIPILNGPKLPIEGFKWAPKTMMYPNKTEISTDVNDHQAYCYEDGLRGTYMFIPFSKVLNGSRDRANSIFLIWVTRSEQNNLVGEDRMMLRVYCTESWPMSPDYMPFDSLIIGDPKRTIPSTGEWFPAAALLQKPDSENTIASNDNVELKCAYMGRVLVERLQVGEILAPEPTVMFEGSGYAREDATGQWMSKKLCIT</sequence>
<gene>
    <name evidence="2" type="ORF">AA0117_g1845</name>
    <name evidence="1" type="ORF">CC77DRAFT_2676</name>
</gene>
<dbReference type="AlphaFoldDB" id="A0A177E179"/>
<proteinExistence type="predicted"/>
<reference evidence="1 3" key="1">
    <citation type="submission" date="2016-05" db="EMBL/GenBank/DDBJ databases">
        <title>Comparative analysis of secretome profiles of manganese(II)-oxidizing ascomycete fungi.</title>
        <authorList>
            <consortium name="DOE Joint Genome Institute"/>
            <person name="Zeiner C.A."/>
            <person name="Purvine S.O."/>
            <person name="Zink E.M."/>
            <person name="Wu S."/>
            <person name="Pasa-Tolic L."/>
            <person name="Chaput D.L."/>
            <person name="Haridas S."/>
            <person name="Grigoriev I.V."/>
            <person name="Santelli C.M."/>
            <person name="Hansel C.M."/>
        </authorList>
    </citation>
    <scope>NUCLEOTIDE SEQUENCE [LARGE SCALE GENOMIC DNA]</scope>
    <source>
        <strain evidence="1 3">SRC1lrK2f</strain>
    </source>
</reference>
<evidence type="ECO:0000313" key="1">
    <source>
        <dbReference type="EMBL" id="OAG25707.1"/>
    </source>
</evidence>
<dbReference type="PANTHER" id="PTHR39596:SF2">
    <property type="entry name" value="HET DOMAIN PROTEIN (AFU_ORTHOLOGUE AFUA_1G17550)-RELATED"/>
    <property type="match status" value="1"/>
</dbReference>
<protein>
    <recommendedName>
        <fullName evidence="5">Heterokaryon incompatibility domain-containing protein</fullName>
    </recommendedName>
</protein>
<reference evidence="2" key="3">
    <citation type="journal article" date="2019" name="J. ISSAAS">
        <title>Genomics, evolutionary history and diagnostics of the Alternaria alternata species group including apple and Asian pear pathotypes.</title>
        <authorList>
            <person name="Armitage A.D."/>
            <person name="Cockerton H.M."/>
            <person name="Sreenivasaprasad S."/>
            <person name="Woodhall J."/>
            <person name="Lane C."/>
            <person name="Harrison R.J."/>
            <person name="Clarkson J.P."/>
        </authorList>
    </citation>
    <scope>NUCLEOTIDE SEQUENCE</scope>
    <source>
        <strain evidence="2">FERA 1177</strain>
    </source>
</reference>
<dbReference type="Proteomes" id="UP000291422">
    <property type="component" value="Unassembled WGS sequence"/>
</dbReference>
<organism evidence="1 3">
    <name type="scientific">Alternaria alternata</name>
    <name type="common">Alternaria rot fungus</name>
    <name type="synonym">Torula alternata</name>
    <dbReference type="NCBI Taxonomy" id="5599"/>
    <lineage>
        <taxon>Eukaryota</taxon>
        <taxon>Fungi</taxon>
        <taxon>Dikarya</taxon>
        <taxon>Ascomycota</taxon>
        <taxon>Pezizomycotina</taxon>
        <taxon>Dothideomycetes</taxon>
        <taxon>Pleosporomycetidae</taxon>
        <taxon>Pleosporales</taxon>
        <taxon>Pleosporineae</taxon>
        <taxon>Pleosporaceae</taxon>
        <taxon>Alternaria</taxon>
        <taxon>Alternaria sect. Alternaria</taxon>
        <taxon>Alternaria alternata complex</taxon>
    </lineage>
</organism>
<dbReference type="OMA" id="IECWLYF"/>
<evidence type="ECO:0000313" key="3">
    <source>
        <dbReference type="Proteomes" id="UP000077248"/>
    </source>
</evidence>
<dbReference type="PANTHER" id="PTHR39596">
    <property type="match status" value="1"/>
</dbReference>
<dbReference type="KEGG" id="aalt:CC77DRAFT_2676"/>
<evidence type="ECO:0008006" key="5">
    <source>
        <dbReference type="Google" id="ProtNLM"/>
    </source>
</evidence>